<protein>
    <submittedName>
        <fullName evidence="2">Uncharacterized protein</fullName>
    </submittedName>
</protein>
<accession>A0A4R1F2Z1</accession>
<organism evidence="2 3">
    <name type="scientific">Cocleimonas flava</name>
    <dbReference type="NCBI Taxonomy" id="634765"/>
    <lineage>
        <taxon>Bacteria</taxon>
        <taxon>Pseudomonadati</taxon>
        <taxon>Pseudomonadota</taxon>
        <taxon>Gammaproteobacteria</taxon>
        <taxon>Thiotrichales</taxon>
        <taxon>Thiotrichaceae</taxon>
        <taxon>Cocleimonas</taxon>
    </lineage>
</organism>
<dbReference type="EMBL" id="SMFQ01000003">
    <property type="protein sequence ID" value="TCJ86894.1"/>
    <property type="molecule type" value="Genomic_DNA"/>
</dbReference>
<sequence length="178" mass="20285">MLFLKPIFRTIILSIILALLIIYLGIKYHWSDYLKADKADNISPLAIPPISNDNLNNSQISHQNSLETEVFRPEIIPLNDPLSDKGDLITSMTKDQVELHCKSLLNKTIKSKDQLSLAVVNCMVSNYQEPLQSVHDTSYLKKKGTLRIACQKQFRHTNYSQIEKQLLIGMCISDKITQ</sequence>
<keyword evidence="1" id="KW-1133">Transmembrane helix</keyword>
<keyword evidence="3" id="KW-1185">Reference proteome</keyword>
<keyword evidence="1" id="KW-0472">Membrane</keyword>
<evidence type="ECO:0000256" key="1">
    <source>
        <dbReference type="SAM" id="Phobius"/>
    </source>
</evidence>
<dbReference type="AlphaFoldDB" id="A0A4R1F2Z1"/>
<evidence type="ECO:0000313" key="2">
    <source>
        <dbReference type="EMBL" id="TCJ86894.1"/>
    </source>
</evidence>
<feature type="transmembrane region" description="Helical" evidence="1">
    <location>
        <begin position="6"/>
        <end position="26"/>
    </location>
</feature>
<proteinExistence type="predicted"/>
<reference evidence="2 3" key="1">
    <citation type="submission" date="2019-03" db="EMBL/GenBank/DDBJ databases">
        <title>Genomic Encyclopedia of Type Strains, Phase IV (KMG-IV): sequencing the most valuable type-strain genomes for metagenomic binning, comparative biology and taxonomic classification.</title>
        <authorList>
            <person name="Goeker M."/>
        </authorList>
    </citation>
    <scope>NUCLEOTIDE SEQUENCE [LARGE SCALE GENOMIC DNA]</scope>
    <source>
        <strain evidence="2 3">DSM 24830</strain>
    </source>
</reference>
<comment type="caution">
    <text evidence="2">The sequence shown here is derived from an EMBL/GenBank/DDBJ whole genome shotgun (WGS) entry which is preliminary data.</text>
</comment>
<dbReference type="Proteomes" id="UP000294887">
    <property type="component" value="Unassembled WGS sequence"/>
</dbReference>
<evidence type="ECO:0000313" key="3">
    <source>
        <dbReference type="Proteomes" id="UP000294887"/>
    </source>
</evidence>
<name>A0A4R1F2Z1_9GAMM</name>
<keyword evidence="1" id="KW-0812">Transmembrane</keyword>
<gene>
    <name evidence="2" type="ORF">EV695_1393</name>
</gene>